<gene>
    <name evidence="1" type="ORF">OV287_52380</name>
</gene>
<dbReference type="Proteomes" id="UP001207654">
    <property type="component" value="Unassembled WGS sequence"/>
</dbReference>
<evidence type="ECO:0000313" key="1">
    <source>
        <dbReference type="EMBL" id="MCY1083065.1"/>
    </source>
</evidence>
<proteinExistence type="predicted"/>
<dbReference type="EMBL" id="JAPNKA010000001">
    <property type="protein sequence ID" value="MCY1083065.1"/>
    <property type="molecule type" value="Genomic_DNA"/>
</dbReference>
<evidence type="ECO:0008006" key="3">
    <source>
        <dbReference type="Google" id="ProtNLM"/>
    </source>
</evidence>
<accession>A0ABT4AN32</accession>
<evidence type="ECO:0000313" key="2">
    <source>
        <dbReference type="Proteomes" id="UP001207654"/>
    </source>
</evidence>
<dbReference type="SUPFAM" id="SSF69279">
    <property type="entry name" value="Phage tail proteins"/>
    <property type="match status" value="1"/>
</dbReference>
<sequence>MSFSTPKLTLMIGRMVAVPAPASLMSALRRAQVTNTDSGPSGFQLEFQVKRGSSPLDYDVVTQGLLAPFNRVVLMVTLSTIPTVIMDGLITRIELHPRQGNQPDTMVVTGEDISVAMDLEEKTMPFPAMSDFMIADLIMAEYAMYGIIPMALPTTINLSSDPLDYTIQQPGITDRAFLNKLAARNGYVFQIIPGPAPMVNTGYFGPPRRIGVPQAALTVNELPVSNVNSLSFSYDALAPTTVVGLVQDSLETDMDIPIAALLPLRVPPMAAMPAILANVPNIRISLLDPEGMDPIQAETVAQSMVDRSTDNVLTATGELDVLRYGSVLSAPGLVGVRGAGYGHDGLYYVQQVTHEIKPESYTQQFTLTREGWGSTIPMVRP</sequence>
<protein>
    <recommendedName>
        <fullName evidence="3">Phage protein D</fullName>
    </recommendedName>
</protein>
<comment type="caution">
    <text evidence="1">The sequence shown here is derived from an EMBL/GenBank/DDBJ whole genome shotgun (WGS) entry which is preliminary data.</text>
</comment>
<organism evidence="1 2">
    <name type="scientific">Archangium lansingense</name>
    <dbReference type="NCBI Taxonomy" id="2995310"/>
    <lineage>
        <taxon>Bacteria</taxon>
        <taxon>Pseudomonadati</taxon>
        <taxon>Myxococcota</taxon>
        <taxon>Myxococcia</taxon>
        <taxon>Myxococcales</taxon>
        <taxon>Cystobacterineae</taxon>
        <taxon>Archangiaceae</taxon>
        <taxon>Archangium</taxon>
    </lineage>
</organism>
<dbReference type="RefSeq" id="WP_267541610.1">
    <property type="nucleotide sequence ID" value="NZ_JAPNKA010000001.1"/>
</dbReference>
<keyword evidence="2" id="KW-1185">Reference proteome</keyword>
<name>A0ABT4AN32_9BACT</name>
<reference evidence="1 2" key="1">
    <citation type="submission" date="2022-11" db="EMBL/GenBank/DDBJ databases">
        <title>Minimal conservation of predation-associated metabolite biosynthetic gene clusters underscores biosynthetic potential of Myxococcota including descriptions for ten novel species: Archangium lansinium sp. nov., Myxococcus landrumus sp. nov., Nannocystis bai.</title>
        <authorList>
            <person name="Ahearne A."/>
            <person name="Stevens C."/>
            <person name="Phillips K."/>
        </authorList>
    </citation>
    <scope>NUCLEOTIDE SEQUENCE [LARGE SCALE GENOMIC DNA]</scope>
    <source>
        <strain evidence="1 2">MIWBW</strain>
    </source>
</reference>